<evidence type="ECO:0000313" key="2">
    <source>
        <dbReference type="EMBL" id="ARP83321.1"/>
    </source>
</evidence>
<protein>
    <recommendedName>
        <fullName evidence="4">SIMPL domain-containing protein</fullName>
    </recommendedName>
</protein>
<dbReference type="Gene3D" id="3.30.110.170">
    <property type="entry name" value="Protein of unknown function (DUF541), domain 1"/>
    <property type="match status" value="1"/>
</dbReference>
<keyword evidence="1" id="KW-0732">Signal</keyword>
<organism evidence="2 3">
    <name type="scientific">Bordetella genomosp. 8</name>
    <dbReference type="NCBI Taxonomy" id="1416806"/>
    <lineage>
        <taxon>Bacteria</taxon>
        <taxon>Pseudomonadati</taxon>
        <taxon>Pseudomonadota</taxon>
        <taxon>Betaproteobacteria</taxon>
        <taxon>Burkholderiales</taxon>
        <taxon>Alcaligenaceae</taxon>
        <taxon>Bordetella</taxon>
    </lineage>
</organism>
<dbReference type="Pfam" id="PF04402">
    <property type="entry name" value="SIMPL"/>
    <property type="match status" value="1"/>
</dbReference>
<evidence type="ECO:0008006" key="4">
    <source>
        <dbReference type="Google" id="ProtNLM"/>
    </source>
</evidence>
<proteinExistence type="predicted"/>
<sequence>MLDRSPPFRLGHFRASTALALVLACGAGIALPSATMAQAAPSVDASAHATHGDDRQDAGPLLTLQAAATEEVRQDTVQITVSAQVEAPDQAGVGKKLNALLDDLMKTAKSNADVSARTGSYRVWPNSNTKGKIVGWQGEGSIVLESTNFDAASALATRMGDKSAISNIGFTLSRKAREAVERKLLNQAAQAFRERALAAASAFGFSGYRLKKIDLGGVGAVAPRAYMAMAKGAPAPAPAADVPLQADMVTVSVDINGTIVLQ</sequence>
<accession>A0A1W6YQP6</accession>
<dbReference type="GO" id="GO:0006974">
    <property type="term" value="P:DNA damage response"/>
    <property type="evidence" value="ECO:0007669"/>
    <property type="project" value="TreeGrafter"/>
</dbReference>
<dbReference type="EMBL" id="CP021108">
    <property type="protein sequence ID" value="ARP83321.1"/>
    <property type="molecule type" value="Genomic_DNA"/>
</dbReference>
<dbReference type="KEGG" id="bgv:CAL12_22545"/>
<reference evidence="2 3" key="1">
    <citation type="submission" date="2017-05" db="EMBL/GenBank/DDBJ databases">
        <title>Complete and WGS of Bordetella genogroups.</title>
        <authorList>
            <person name="Spilker T."/>
            <person name="LiPuma J."/>
        </authorList>
    </citation>
    <scope>NUCLEOTIDE SEQUENCE [LARGE SCALE GENOMIC DNA]</scope>
    <source>
        <strain evidence="2 3">AU19157</strain>
    </source>
</reference>
<feature type="chain" id="PRO_5012416246" description="SIMPL domain-containing protein" evidence="1">
    <location>
        <begin position="40"/>
        <end position="262"/>
    </location>
</feature>
<dbReference type="STRING" id="1416806.CAL12_22545"/>
<feature type="signal peptide" evidence="1">
    <location>
        <begin position="1"/>
        <end position="39"/>
    </location>
</feature>
<dbReference type="InterPro" id="IPR007497">
    <property type="entry name" value="SIMPL/DUF541"/>
</dbReference>
<evidence type="ECO:0000256" key="1">
    <source>
        <dbReference type="SAM" id="SignalP"/>
    </source>
</evidence>
<dbReference type="AlphaFoldDB" id="A0A1W6YQP6"/>
<dbReference type="PANTHER" id="PTHR34387">
    <property type="entry name" value="SLR1258 PROTEIN"/>
    <property type="match status" value="1"/>
</dbReference>
<evidence type="ECO:0000313" key="3">
    <source>
        <dbReference type="Proteomes" id="UP000194151"/>
    </source>
</evidence>
<dbReference type="Proteomes" id="UP000194151">
    <property type="component" value="Chromosome"/>
</dbReference>
<dbReference type="PROSITE" id="PS51257">
    <property type="entry name" value="PROKAR_LIPOPROTEIN"/>
    <property type="match status" value="1"/>
</dbReference>
<dbReference type="Gene3D" id="3.30.70.2970">
    <property type="entry name" value="Protein of unknown function (DUF541), domain 2"/>
    <property type="match status" value="1"/>
</dbReference>
<keyword evidence="3" id="KW-1185">Reference proteome</keyword>
<dbReference type="PANTHER" id="PTHR34387:SF1">
    <property type="entry name" value="PERIPLASMIC IMMUNOGENIC PROTEIN"/>
    <property type="match status" value="1"/>
</dbReference>
<name>A0A1W6YQP6_9BORD</name>
<gene>
    <name evidence="2" type="ORF">CAL12_22545</name>
</gene>
<dbReference type="InterPro" id="IPR052022">
    <property type="entry name" value="26kDa_periplasmic_antigen"/>
</dbReference>